<proteinExistence type="predicted"/>
<protein>
    <recommendedName>
        <fullName evidence="1">Protein kinase domain-containing protein</fullName>
    </recommendedName>
</protein>
<comment type="caution">
    <text evidence="2">The sequence shown here is derived from an EMBL/GenBank/DDBJ whole genome shotgun (WGS) entry which is preliminary data.</text>
</comment>
<dbReference type="GO" id="GO:0004672">
    <property type="term" value="F:protein kinase activity"/>
    <property type="evidence" value="ECO:0007669"/>
    <property type="project" value="InterPro"/>
</dbReference>
<accession>A0A397SCN1</accession>
<reference evidence="2 3" key="1">
    <citation type="submission" date="2018-06" db="EMBL/GenBank/DDBJ databases">
        <title>Comparative genomics reveals the genomic features of Rhizophagus irregularis, R. cerebriforme, R. diaphanum and Gigaspora rosea, and their symbiotic lifestyle signature.</title>
        <authorList>
            <person name="Morin E."/>
            <person name="San Clemente H."/>
            <person name="Chen E.C.H."/>
            <person name="De La Providencia I."/>
            <person name="Hainaut M."/>
            <person name="Kuo A."/>
            <person name="Kohler A."/>
            <person name="Murat C."/>
            <person name="Tang N."/>
            <person name="Roy S."/>
            <person name="Loubradou J."/>
            <person name="Henrissat B."/>
            <person name="Grigoriev I.V."/>
            <person name="Corradi N."/>
            <person name="Roux C."/>
            <person name="Martin F.M."/>
        </authorList>
    </citation>
    <scope>NUCLEOTIDE SEQUENCE [LARGE SCALE GENOMIC DNA]</scope>
    <source>
        <strain evidence="2 3">DAOM 227022</strain>
    </source>
</reference>
<gene>
    <name evidence="2" type="ORF">C1645_835315</name>
</gene>
<evidence type="ECO:0000259" key="1">
    <source>
        <dbReference type="PROSITE" id="PS50011"/>
    </source>
</evidence>
<dbReference type="Gene3D" id="1.10.510.10">
    <property type="entry name" value="Transferase(Phosphotransferase) domain 1"/>
    <property type="match status" value="1"/>
</dbReference>
<dbReference type="Proteomes" id="UP000265703">
    <property type="component" value="Unassembled WGS sequence"/>
</dbReference>
<dbReference type="OrthoDB" id="2319030at2759"/>
<sequence>MAVSLNCLLLERTFEDSFPVVIGDANEINDNVKEMLQVPVIHRLNYYGEGITRFKILVSLVNAPKEILGYILPDDEKHCIEASISTANLNYSSEGASTDVKEFKILQELTTLNFQYIVMKPYDIANTIKRTNQNKILHRDIKPSNIILHENHEYLVDWGIAIYAQDIENKKDTYY</sequence>
<keyword evidence="3" id="KW-1185">Reference proteome</keyword>
<dbReference type="GO" id="GO:0005524">
    <property type="term" value="F:ATP binding"/>
    <property type="evidence" value="ECO:0007669"/>
    <property type="project" value="InterPro"/>
</dbReference>
<dbReference type="SUPFAM" id="SSF56112">
    <property type="entry name" value="Protein kinase-like (PK-like)"/>
    <property type="match status" value="1"/>
</dbReference>
<dbReference type="InterPro" id="IPR011009">
    <property type="entry name" value="Kinase-like_dom_sf"/>
</dbReference>
<dbReference type="InterPro" id="IPR000719">
    <property type="entry name" value="Prot_kinase_dom"/>
</dbReference>
<name>A0A397SCN1_9GLOM</name>
<dbReference type="PROSITE" id="PS00108">
    <property type="entry name" value="PROTEIN_KINASE_ST"/>
    <property type="match status" value="1"/>
</dbReference>
<dbReference type="EMBL" id="QKYT01000663">
    <property type="protein sequence ID" value="RIA82466.1"/>
    <property type="molecule type" value="Genomic_DNA"/>
</dbReference>
<evidence type="ECO:0000313" key="2">
    <source>
        <dbReference type="EMBL" id="RIA82466.1"/>
    </source>
</evidence>
<feature type="domain" description="Protein kinase" evidence="1">
    <location>
        <begin position="1"/>
        <end position="175"/>
    </location>
</feature>
<dbReference type="InterPro" id="IPR008271">
    <property type="entry name" value="Ser/Thr_kinase_AS"/>
</dbReference>
<dbReference type="PROSITE" id="PS50011">
    <property type="entry name" value="PROTEIN_KINASE_DOM"/>
    <property type="match status" value="1"/>
</dbReference>
<organism evidence="2 3">
    <name type="scientific">Glomus cerebriforme</name>
    <dbReference type="NCBI Taxonomy" id="658196"/>
    <lineage>
        <taxon>Eukaryota</taxon>
        <taxon>Fungi</taxon>
        <taxon>Fungi incertae sedis</taxon>
        <taxon>Mucoromycota</taxon>
        <taxon>Glomeromycotina</taxon>
        <taxon>Glomeromycetes</taxon>
        <taxon>Glomerales</taxon>
        <taxon>Glomeraceae</taxon>
        <taxon>Glomus</taxon>
    </lineage>
</organism>
<evidence type="ECO:0000313" key="3">
    <source>
        <dbReference type="Proteomes" id="UP000265703"/>
    </source>
</evidence>
<dbReference type="AlphaFoldDB" id="A0A397SCN1"/>